<gene>
    <name evidence="2" type="ORF">BLL52_2668</name>
</gene>
<dbReference type="EMBL" id="MSYM01000013">
    <property type="protein sequence ID" value="OLP06432.1"/>
    <property type="molecule type" value="Genomic_DNA"/>
</dbReference>
<keyword evidence="3" id="KW-1185">Reference proteome</keyword>
<organism evidence="2 3">
    <name type="scientific">Rhodoferax antarcticus ANT.BR</name>
    <dbReference type="NCBI Taxonomy" id="1111071"/>
    <lineage>
        <taxon>Bacteria</taxon>
        <taxon>Pseudomonadati</taxon>
        <taxon>Pseudomonadota</taxon>
        <taxon>Betaproteobacteria</taxon>
        <taxon>Burkholderiales</taxon>
        <taxon>Comamonadaceae</taxon>
        <taxon>Rhodoferax</taxon>
    </lineage>
</organism>
<dbReference type="Pfam" id="PF04940">
    <property type="entry name" value="BLUF"/>
    <property type="match status" value="1"/>
</dbReference>
<dbReference type="InterPro" id="IPR036046">
    <property type="entry name" value="Acylphosphatase-like_dom_sf"/>
</dbReference>
<reference evidence="2 3" key="1">
    <citation type="submission" date="2017-01" db="EMBL/GenBank/DDBJ databases">
        <title>Genome sequence of Rhodoferax antarcticus ANT.BR, a psychrophilic purple nonsulfur bacterium from an Antarctic microbial mat.</title>
        <authorList>
            <person name="Baker J."/>
            <person name="Riester C."/>
            <person name="Skinner B."/>
            <person name="Newell A."/>
            <person name="Swingley W."/>
            <person name="Madigan M."/>
            <person name="Jung D."/>
            <person name="Asao M."/>
            <person name="Chen M."/>
            <person name="Loughlin P."/>
            <person name="Pan H."/>
            <person name="Lin S."/>
            <person name="Li N."/>
            <person name="Shaw J."/>
            <person name="Prado M."/>
            <person name="Sherman C."/>
            <person name="Li X."/>
            <person name="Tang J."/>
            <person name="Blankenship R."/>
            <person name="Zhao T."/>
            <person name="Touchman J."/>
            <person name="Sattley M."/>
        </authorList>
    </citation>
    <scope>NUCLEOTIDE SEQUENCE [LARGE SCALE GENOMIC DNA]</scope>
    <source>
        <strain evidence="2 3">ANT.BR</strain>
    </source>
</reference>
<comment type="caution">
    <text evidence="2">The sequence shown here is derived from an EMBL/GenBank/DDBJ whole genome shotgun (WGS) entry which is preliminary data.</text>
</comment>
<dbReference type="GO" id="GO:0009882">
    <property type="term" value="F:blue light photoreceptor activity"/>
    <property type="evidence" value="ECO:0007669"/>
    <property type="project" value="InterPro"/>
</dbReference>
<dbReference type="AlphaFoldDB" id="A0A1Q8YEN7"/>
<sequence length="148" mass="16716">MDEIKQRSVTVRLLYVSRAVGPQTTTVTDSILSGALHGNRKLGITGALCQGQGMYLQVLEGERGVINRLYNRITQDRRHQDVELLVLEEITQRRYADWAMAHVMLSENDPMIQLKHPEFDPYSAPGQTVMAMVHELFAAGNRIRKPSV</sequence>
<dbReference type="Proteomes" id="UP000185911">
    <property type="component" value="Unassembled WGS sequence"/>
</dbReference>
<evidence type="ECO:0000313" key="2">
    <source>
        <dbReference type="EMBL" id="OLP06432.1"/>
    </source>
</evidence>
<dbReference type="PROSITE" id="PS50925">
    <property type="entry name" value="BLUF"/>
    <property type="match status" value="1"/>
</dbReference>
<dbReference type="GO" id="GO:0071949">
    <property type="term" value="F:FAD binding"/>
    <property type="evidence" value="ECO:0007669"/>
    <property type="project" value="InterPro"/>
</dbReference>
<dbReference type="RefSeq" id="WP_075586867.1">
    <property type="nucleotide sequence ID" value="NZ_MSYM01000013.1"/>
</dbReference>
<evidence type="ECO:0000313" key="3">
    <source>
        <dbReference type="Proteomes" id="UP000185911"/>
    </source>
</evidence>
<dbReference type="Gene3D" id="3.30.70.100">
    <property type="match status" value="1"/>
</dbReference>
<accession>A0A1Q8YEN7</accession>
<dbReference type="InterPro" id="IPR007024">
    <property type="entry name" value="BLUF_domain"/>
</dbReference>
<dbReference type="SMART" id="SM01034">
    <property type="entry name" value="BLUF"/>
    <property type="match status" value="1"/>
</dbReference>
<dbReference type="SUPFAM" id="SSF54975">
    <property type="entry name" value="Acylphosphatase/BLUF domain-like"/>
    <property type="match status" value="1"/>
</dbReference>
<proteinExistence type="predicted"/>
<name>A0A1Q8YEN7_9BURK</name>
<protein>
    <submittedName>
        <fullName evidence="2">Sensors of blue-light using FAD family protein</fullName>
    </submittedName>
</protein>
<evidence type="ECO:0000259" key="1">
    <source>
        <dbReference type="PROSITE" id="PS50925"/>
    </source>
</evidence>
<feature type="domain" description="BLUF" evidence="1">
    <location>
        <begin position="10"/>
        <end position="101"/>
    </location>
</feature>